<proteinExistence type="predicted"/>
<evidence type="ECO:0000256" key="2">
    <source>
        <dbReference type="ARBA" id="ARBA00023277"/>
    </source>
</evidence>
<keyword evidence="2" id="KW-0119">Carbohydrate metabolism</keyword>
<keyword evidence="1 3" id="KW-0413">Isomerase</keyword>
<gene>
    <name evidence="3" type="ORF">K0U00_34750</name>
</gene>
<dbReference type="SUPFAM" id="SSF53743">
    <property type="entry name" value="FucI/AraA N-terminal and middle domains"/>
    <property type="match status" value="1"/>
</dbReference>
<evidence type="ECO:0000256" key="1">
    <source>
        <dbReference type="ARBA" id="ARBA00023235"/>
    </source>
</evidence>
<accession>A0ABS7CED8</accession>
<comment type="caution">
    <text evidence="3">The sequence shown here is derived from an EMBL/GenBank/DDBJ whole genome shotgun (WGS) entry which is preliminary data.</text>
</comment>
<sequence>MKKLKLGYAPTRRFVFSAEDAFKYKVLIREKIQSFGMDIEIVDLEGLNEEGLLYNDNIGADLITDRFRQEKVDAVFFPHCNFGTEDTVARVAKALGKPALLWGPRDEAPLEDGMRLRDTQCGLFATGKILRRFNVPYTYVTNSRVDDPVFERGFKNFVAASNVVR</sequence>
<dbReference type="Proteomes" id="UP001519887">
    <property type="component" value="Unassembled WGS sequence"/>
</dbReference>
<dbReference type="GO" id="GO:0016853">
    <property type="term" value="F:isomerase activity"/>
    <property type="evidence" value="ECO:0007669"/>
    <property type="project" value="UniProtKB-KW"/>
</dbReference>
<dbReference type="PANTHER" id="PTHR36120:SF1">
    <property type="entry name" value="L-FUCOSE ISOMERASE C-TERMINAL DOMAIN-CONTAINING PROTEIN"/>
    <property type="match status" value="1"/>
</dbReference>
<name>A0ABS7CED8_9BACL</name>
<protein>
    <submittedName>
        <fullName evidence="3">Fucose isomerase</fullName>
    </submittedName>
</protein>
<reference evidence="3 4" key="1">
    <citation type="submission" date="2021-07" db="EMBL/GenBank/DDBJ databases">
        <title>Paenibacillus radiodurans sp. nov., isolated from the southeastern edge of Tengger Desert.</title>
        <authorList>
            <person name="Zhang G."/>
        </authorList>
    </citation>
    <scope>NUCLEOTIDE SEQUENCE [LARGE SCALE GENOMIC DNA]</scope>
    <source>
        <strain evidence="3 4">CCM 7311</strain>
    </source>
</reference>
<feature type="non-terminal residue" evidence="3">
    <location>
        <position position="165"/>
    </location>
</feature>
<dbReference type="InterPro" id="IPR009015">
    <property type="entry name" value="Fucose_isomerase_N/cen_sf"/>
</dbReference>
<dbReference type="PANTHER" id="PTHR36120">
    <property type="entry name" value="FUCOSE ISOMERASE"/>
    <property type="match status" value="1"/>
</dbReference>
<evidence type="ECO:0000313" key="3">
    <source>
        <dbReference type="EMBL" id="MBW7459224.1"/>
    </source>
</evidence>
<organism evidence="3 4">
    <name type="scientific">Paenibacillus sepulcri</name>
    <dbReference type="NCBI Taxonomy" id="359917"/>
    <lineage>
        <taxon>Bacteria</taxon>
        <taxon>Bacillati</taxon>
        <taxon>Bacillota</taxon>
        <taxon>Bacilli</taxon>
        <taxon>Bacillales</taxon>
        <taxon>Paenibacillaceae</taxon>
        <taxon>Paenibacillus</taxon>
    </lineage>
</organism>
<evidence type="ECO:0000313" key="4">
    <source>
        <dbReference type="Proteomes" id="UP001519887"/>
    </source>
</evidence>
<dbReference type="EMBL" id="JAHZIK010001539">
    <property type="protein sequence ID" value="MBW7459224.1"/>
    <property type="molecule type" value="Genomic_DNA"/>
</dbReference>
<keyword evidence="4" id="KW-1185">Reference proteome</keyword>